<feature type="transmembrane region" description="Helical" evidence="1">
    <location>
        <begin position="28"/>
        <end position="49"/>
    </location>
</feature>
<organism evidence="2 3">
    <name type="scientific">Zosterops borbonicus</name>
    <dbReference type="NCBI Taxonomy" id="364589"/>
    <lineage>
        <taxon>Eukaryota</taxon>
        <taxon>Metazoa</taxon>
        <taxon>Chordata</taxon>
        <taxon>Craniata</taxon>
        <taxon>Vertebrata</taxon>
        <taxon>Euteleostomi</taxon>
        <taxon>Archelosauria</taxon>
        <taxon>Archosauria</taxon>
        <taxon>Dinosauria</taxon>
        <taxon>Saurischia</taxon>
        <taxon>Theropoda</taxon>
        <taxon>Coelurosauria</taxon>
        <taxon>Aves</taxon>
        <taxon>Neognathae</taxon>
        <taxon>Neoaves</taxon>
        <taxon>Telluraves</taxon>
        <taxon>Australaves</taxon>
        <taxon>Passeriformes</taxon>
        <taxon>Sylvioidea</taxon>
        <taxon>Zosteropidae</taxon>
        <taxon>Zosterops</taxon>
    </lineage>
</organism>
<evidence type="ECO:0000313" key="3">
    <source>
        <dbReference type="Proteomes" id="UP000796761"/>
    </source>
</evidence>
<dbReference type="EMBL" id="SWJQ01001000">
    <property type="protein sequence ID" value="TRZ09766.1"/>
    <property type="molecule type" value="Genomic_DNA"/>
</dbReference>
<proteinExistence type="predicted"/>
<reference evidence="2" key="1">
    <citation type="submission" date="2019-04" db="EMBL/GenBank/DDBJ databases">
        <title>Genome assembly of Zosterops borbonicus 15179.</title>
        <authorList>
            <person name="Leroy T."/>
            <person name="Anselmetti Y."/>
            <person name="Tilak M.-K."/>
            <person name="Nabholz B."/>
        </authorList>
    </citation>
    <scope>NUCLEOTIDE SEQUENCE</scope>
    <source>
        <strain evidence="2">HGM_15179</strain>
        <tissue evidence="2">Muscle</tissue>
    </source>
</reference>
<evidence type="ECO:0000256" key="1">
    <source>
        <dbReference type="SAM" id="Phobius"/>
    </source>
</evidence>
<gene>
    <name evidence="2" type="ORF">HGM15179_017344</name>
</gene>
<keyword evidence="1" id="KW-0812">Transmembrane</keyword>
<keyword evidence="1" id="KW-1133">Transmembrane helix</keyword>
<accession>A0A8K1LDF6</accession>
<protein>
    <submittedName>
        <fullName evidence="2">Uncharacterized protein</fullName>
    </submittedName>
</protein>
<dbReference type="Proteomes" id="UP000796761">
    <property type="component" value="Unassembled WGS sequence"/>
</dbReference>
<keyword evidence="1" id="KW-0472">Membrane</keyword>
<evidence type="ECO:0000313" key="2">
    <source>
        <dbReference type="EMBL" id="TRZ09766.1"/>
    </source>
</evidence>
<sequence>MESTALEMLPEAAGAGLQLRRDLRRIRCALLLCLLAVLLLLLPTAYLLLGHLRAPASCAGQVTEERASHFLKQRAVAGVMDTLSSAEKPRAHLTGTSIVQVRAEE</sequence>
<comment type="caution">
    <text evidence="2">The sequence shown here is derived from an EMBL/GenBank/DDBJ whole genome shotgun (WGS) entry which is preliminary data.</text>
</comment>
<dbReference type="OrthoDB" id="9936525at2759"/>
<keyword evidence="3" id="KW-1185">Reference proteome</keyword>
<dbReference type="AlphaFoldDB" id="A0A8K1LDF6"/>
<name>A0A8K1LDF6_9PASS</name>